<comment type="pathway">
    <text evidence="3">Phospholipid metabolism; CDP-diacylglycerol degradation; phosphatidate from CDP-diacylglycerol: step 1/1.</text>
</comment>
<comment type="caution">
    <text evidence="20">The sequence shown here is derived from an EMBL/GenBank/DDBJ whole genome shotgun (WGS) entry which is preliminary data.</text>
</comment>
<dbReference type="Pfam" id="PF02611">
    <property type="entry name" value="CDH"/>
    <property type="match status" value="1"/>
</dbReference>
<comment type="pathway">
    <text evidence="4">Lipid metabolism.</text>
</comment>
<keyword evidence="14" id="KW-0472">Membrane</keyword>
<keyword evidence="16" id="KW-1208">Phospholipid metabolism</keyword>
<feature type="signal peptide" evidence="19">
    <location>
        <begin position="1"/>
        <end position="30"/>
    </location>
</feature>
<evidence type="ECO:0000256" key="12">
    <source>
        <dbReference type="ARBA" id="ARBA00022989"/>
    </source>
</evidence>
<dbReference type="PIRSF" id="PIRSF001273">
    <property type="entry name" value="CDH"/>
    <property type="match status" value="1"/>
</dbReference>
<dbReference type="InterPro" id="IPR036265">
    <property type="entry name" value="HIT-like_sf"/>
</dbReference>
<keyword evidence="12" id="KW-1133">Transmembrane helix</keyword>
<evidence type="ECO:0000256" key="7">
    <source>
        <dbReference type="ARBA" id="ARBA00019608"/>
    </source>
</evidence>
<evidence type="ECO:0000256" key="10">
    <source>
        <dbReference type="ARBA" id="ARBA00022692"/>
    </source>
</evidence>
<evidence type="ECO:0000256" key="6">
    <source>
        <dbReference type="ARBA" id="ARBA00012375"/>
    </source>
</evidence>
<keyword evidence="21" id="KW-1185">Reference proteome</keyword>
<dbReference type="UniPathway" id="UPA00609">
    <property type="reaction ID" value="UER00664"/>
</dbReference>
<dbReference type="Proteomes" id="UP000280434">
    <property type="component" value="Unassembled WGS sequence"/>
</dbReference>
<comment type="similarity">
    <text evidence="5">Belongs to the Cdh family.</text>
</comment>
<keyword evidence="10" id="KW-0812">Transmembrane</keyword>
<evidence type="ECO:0000256" key="19">
    <source>
        <dbReference type="SAM" id="SignalP"/>
    </source>
</evidence>
<dbReference type="GO" id="GO:0008654">
    <property type="term" value="P:phospholipid biosynthetic process"/>
    <property type="evidence" value="ECO:0007669"/>
    <property type="project" value="UniProtKB-KW"/>
</dbReference>
<dbReference type="AlphaFoldDB" id="A0A494X5B2"/>
<protein>
    <recommendedName>
        <fullName evidence="7">CDP-diacylglycerol pyrophosphatase</fullName>
        <ecNumber evidence="6">3.6.1.26</ecNumber>
    </recommendedName>
    <alternativeName>
        <fullName evidence="17">CDP-diacylglycerol phosphatidylhydrolase</fullName>
    </alternativeName>
    <alternativeName>
        <fullName evidence="18">CDP-diglyceride hydrolase</fullName>
    </alternativeName>
</protein>
<evidence type="ECO:0000256" key="18">
    <source>
        <dbReference type="ARBA" id="ARBA00032892"/>
    </source>
</evidence>
<keyword evidence="11" id="KW-0378">Hydrolase</keyword>
<dbReference type="EC" id="3.6.1.26" evidence="6"/>
<evidence type="ECO:0000256" key="4">
    <source>
        <dbReference type="ARBA" id="ARBA00005189"/>
    </source>
</evidence>
<evidence type="ECO:0000256" key="1">
    <source>
        <dbReference type="ARBA" id="ARBA00001007"/>
    </source>
</evidence>
<keyword evidence="19" id="KW-0732">Signal</keyword>
<dbReference type="GO" id="GO:0005886">
    <property type="term" value="C:plasma membrane"/>
    <property type="evidence" value="ECO:0007669"/>
    <property type="project" value="UniProtKB-SubCell"/>
</dbReference>
<sequence length="259" mass="27710">MRSICSTMRTYAAGFLFGAVGLAAGCAALAAADPNALWQIVSIDCVPAARTTGKTGICTSVDLAGHYAILKDRSGASQHLLIPTDRISGIESPRLLAPDAPNYWADAWDARSFVEASLKTARRETVTDDRLGIEINSAFRRSQEQLHIHIDCMRSDVTDALARHREDALNTWTWDTIGNVRYRIMRVPGPTLDVDPFRVVARDNPGPDAMAGQTILVTGAGESAQSAGWFIVNSSLDVTGGTGSAEGLLDHQCAVAAKD</sequence>
<organism evidence="20 21">
    <name type="scientific">Trinickia fusca</name>
    <dbReference type="NCBI Taxonomy" id="2419777"/>
    <lineage>
        <taxon>Bacteria</taxon>
        <taxon>Pseudomonadati</taxon>
        <taxon>Pseudomonadota</taxon>
        <taxon>Betaproteobacteria</taxon>
        <taxon>Burkholderiales</taxon>
        <taxon>Burkholderiaceae</taxon>
        <taxon>Trinickia</taxon>
    </lineage>
</organism>
<gene>
    <name evidence="20" type="ORF">D7S89_18055</name>
</gene>
<evidence type="ECO:0000256" key="13">
    <source>
        <dbReference type="ARBA" id="ARBA00023098"/>
    </source>
</evidence>
<evidence type="ECO:0000256" key="11">
    <source>
        <dbReference type="ARBA" id="ARBA00022801"/>
    </source>
</evidence>
<proteinExistence type="inferred from homology"/>
<keyword evidence="13" id="KW-0443">Lipid metabolism</keyword>
<keyword evidence="8" id="KW-1003">Cell membrane</keyword>
<reference evidence="20 21" key="1">
    <citation type="submission" date="2018-10" db="EMBL/GenBank/DDBJ databases">
        <title>Paraburkholderia sp. 7MK8-2, isolated from soil.</title>
        <authorList>
            <person name="Gao Z.-H."/>
            <person name="Qiu L.-H."/>
        </authorList>
    </citation>
    <scope>NUCLEOTIDE SEQUENCE [LARGE SCALE GENOMIC DNA]</scope>
    <source>
        <strain evidence="20 21">7MK8-2</strain>
    </source>
</reference>
<dbReference type="GO" id="GO:0008715">
    <property type="term" value="F:CDP-diacylglycerol diphosphatase activity"/>
    <property type="evidence" value="ECO:0007669"/>
    <property type="project" value="UniProtKB-EC"/>
</dbReference>
<evidence type="ECO:0000313" key="21">
    <source>
        <dbReference type="Proteomes" id="UP000280434"/>
    </source>
</evidence>
<evidence type="ECO:0000256" key="3">
    <source>
        <dbReference type="ARBA" id="ARBA00004927"/>
    </source>
</evidence>
<comment type="subcellular location">
    <subcellularLocation>
        <location evidence="2">Cell membrane</location>
        <topology evidence="2">Single-pass membrane protein</topology>
    </subcellularLocation>
</comment>
<dbReference type="OrthoDB" id="481399at2"/>
<evidence type="ECO:0000256" key="5">
    <source>
        <dbReference type="ARBA" id="ARBA00006435"/>
    </source>
</evidence>
<feature type="chain" id="PRO_5019854156" description="CDP-diacylglycerol pyrophosphatase" evidence="19">
    <location>
        <begin position="31"/>
        <end position="259"/>
    </location>
</feature>
<keyword evidence="9" id="KW-0444">Lipid biosynthesis</keyword>
<comment type="catalytic activity">
    <reaction evidence="1">
        <text>a CDP-1,2-diacyl-sn-glycerol + H2O = a 1,2-diacyl-sn-glycero-3-phosphate + CMP + 2 H(+)</text>
        <dbReference type="Rhea" id="RHEA:15221"/>
        <dbReference type="ChEBI" id="CHEBI:15377"/>
        <dbReference type="ChEBI" id="CHEBI:15378"/>
        <dbReference type="ChEBI" id="CHEBI:58332"/>
        <dbReference type="ChEBI" id="CHEBI:58608"/>
        <dbReference type="ChEBI" id="CHEBI:60377"/>
        <dbReference type="EC" id="3.6.1.26"/>
    </reaction>
</comment>
<evidence type="ECO:0000256" key="8">
    <source>
        <dbReference type="ARBA" id="ARBA00022475"/>
    </source>
</evidence>
<accession>A0A494X5B2</accession>
<dbReference type="EMBL" id="RBZV01000008">
    <property type="protein sequence ID" value="RKP45895.1"/>
    <property type="molecule type" value="Genomic_DNA"/>
</dbReference>
<evidence type="ECO:0000256" key="14">
    <source>
        <dbReference type="ARBA" id="ARBA00023136"/>
    </source>
</evidence>
<dbReference type="Gene3D" id="3.30.428.30">
    <property type="entry name" value="HIT family - CDH-like"/>
    <property type="match status" value="1"/>
</dbReference>
<name>A0A494X5B2_9BURK</name>
<dbReference type="RefSeq" id="WP_121279524.1">
    <property type="nucleotide sequence ID" value="NZ_RBZV01000008.1"/>
</dbReference>
<keyword evidence="15" id="KW-0594">Phospholipid biosynthesis</keyword>
<dbReference type="GO" id="GO:0046342">
    <property type="term" value="P:CDP-diacylglycerol catabolic process"/>
    <property type="evidence" value="ECO:0007669"/>
    <property type="project" value="UniProtKB-UniPathway"/>
</dbReference>
<evidence type="ECO:0000256" key="17">
    <source>
        <dbReference type="ARBA" id="ARBA00032888"/>
    </source>
</evidence>
<evidence type="ECO:0000313" key="20">
    <source>
        <dbReference type="EMBL" id="RKP45895.1"/>
    </source>
</evidence>
<evidence type="ECO:0000256" key="16">
    <source>
        <dbReference type="ARBA" id="ARBA00023264"/>
    </source>
</evidence>
<dbReference type="InterPro" id="IPR003763">
    <property type="entry name" value="CDP-diacylglyc_Pase"/>
</dbReference>
<dbReference type="PROSITE" id="PS51257">
    <property type="entry name" value="PROKAR_LIPOPROTEIN"/>
    <property type="match status" value="1"/>
</dbReference>
<evidence type="ECO:0000256" key="15">
    <source>
        <dbReference type="ARBA" id="ARBA00023209"/>
    </source>
</evidence>
<evidence type="ECO:0000256" key="9">
    <source>
        <dbReference type="ARBA" id="ARBA00022516"/>
    </source>
</evidence>
<dbReference type="SUPFAM" id="SSF54197">
    <property type="entry name" value="HIT-like"/>
    <property type="match status" value="1"/>
</dbReference>
<evidence type="ECO:0000256" key="2">
    <source>
        <dbReference type="ARBA" id="ARBA00004162"/>
    </source>
</evidence>